<name>A0A6S7I5Q1_PARCT</name>
<protein>
    <submittedName>
        <fullName evidence="1">Uncharacterized protein</fullName>
    </submittedName>
</protein>
<dbReference type="OrthoDB" id="5989318at2759"/>
<sequence>MDDDGWQLLPKPAKRLKKLTCFDKCIFCQTGNANLRVAKPSSLEKVVSALKQRQDEVSQRLTPNDLCHVEGKHVLWHSSCYEAFTSKQNLQFSESKTSNNPVDVKVGKRGGTLFDWSKCMFCRNATPMFKKELEKLCNAGESYTKQKLKARLVAHYKEDLVFHQPPQQSKPEIVYSSSISLVDIINAAINSPPPDTTSCISKEKMNASTSEFFDIYAVATQVRQEMDHNWRAVMQYRDRSSSSSARIPADERKIIMVAQDIVHCASHARAKLPKHVALAMSVKHITGSKQLVTLLNRMGHCSSYVEIEQVDTSLANESLARSKTSGVIIPTNINPGVFIQMAADNNDINEETLDGKKTTHATTMAIYQRKQYGPKPARVVHADHSKKKRSLDSTRNLVVIEEVNVGGRRPTLAVYVGNDFITYLQSDRQLPSCCTADLCWMLLRLSDPFMVCNQQTPEEQNIPGWSGFNAITHPSLPVETVIGYHPMINAESSNFSTLYTLMKLAQKICNTLGQCESVVTFDLALYAKAKQLQMKYPEEFQSTVIRMGGFHIALNYLSLLGKKYAQSGLEDMLIESGVYAAGTTSVIMLGKSYNRGIRAHKLTMEALFRLLWQAFVEWLEREEVGLENGAKQLILCRSKECRNTVKH</sequence>
<evidence type="ECO:0000313" key="1">
    <source>
        <dbReference type="EMBL" id="CAB4001642.1"/>
    </source>
</evidence>
<dbReference type="Proteomes" id="UP001152795">
    <property type="component" value="Unassembled WGS sequence"/>
</dbReference>
<comment type="caution">
    <text evidence="1">The sequence shown here is derived from an EMBL/GenBank/DDBJ whole genome shotgun (WGS) entry which is preliminary data.</text>
</comment>
<proteinExistence type="predicted"/>
<dbReference type="EMBL" id="CACRXK020004143">
    <property type="protein sequence ID" value="CAB4001642.1"/>
    <property type="molecule type" value="Genomic_DNA"/>
</dbReference>
<reference evidence="1" key="1">
    <citation type="submission" date="2020-04" db="EMBL/GenBank/DDBJ databases">
        <authorList>
            <person name="Alioto T."/>
            <person name="Alioto T."/>
            <person name="Gomez Garrido J."/>
        </authorList>
    </citation>
    <scope>NUCLEOTIDE SEQUENCE</scope>
    <source>
        <strain evidence="1">A484AB</strain>
    </source>
</reference>
<dbReference type="PANTHER" id="PTHR46704">
    <property type="entry name" value="CXC DOMAIN-CONTAINING PROTEIN-RELATED"/>
    <property type="match status" value="1"/>
</dbReference>
<evidence type="ECO:0000313" key="2">
    <source>
        <dbReference type="Proteomes" id="UP001152795"/>
    </source>
</evidence>
<dbReference type="AlphaFoldDB" id="A0A6S7I5Q1"/>
<dbReference type="PANTHER" id="PTHR46704:SF1">
    <property type="entry name" value="TELOMERE LENGTH REGULATION PROTEIN TEL2 HOMOLOG"/>
    <property type="match status" value="1"/>
</dbReference>
<keyword evidence="2" id="KW-1185">Reference proteome</keyword>
<accession>A0A6S7I5Q1</accession>
<gene>
    <name evidence="1" type="ORF">PACLA_8A016471</name>
</gene>
<organism evidence="1 2">
    <name type="scientific">Paramuricea clavata</name>
    <name type="common">Red gorgonian</name>
    <name type="synonym">Violescent sea-whip</name>
    <dbReference type="NCBI Taxonomy" id="317549"/>
    <lineage>
        <taxon>Eukaryota</taxon>
        <taxon>Metazoa</taxon>
        <taxon>Cnidaria</taxon>
        <taxon>Anthozoa</taxon>
        <taxon>Octocorallia</taxon>
        <taxon>Malacalcyonacea</taxon>
        <taxon>Plexauridae</taxon>
        <taxon>Paramuricea</taxon>
    </lineage>
</organism>